<proteinExistence type="predicted"/>
<dbReference type="Proteomes" id="UP000046090">
    <property type="component" value="Unassembled WGS sequence"/>
</dbReference>
<gene>
    <name evidence="1" type="ORF">HHE01_13750</name>
</gene>
<dbReference type="AlphaFoldDB" id="A0A0K2XKB0"/>
<name>A0A0K2XKB0_HELHE</name>
<organism evidence="1 2">
    <name type="scientific">Helicobacter heilmannii</name>
    <dbReference type="NCBI Taxonomy" id="35817"/>
    <lineage>
        <taxon>Bacteria</taxon>
        <taxon>Pseudomonadati</taxon>
        <taxon>Campylobacterota</taxon>
        <taxon>Epsilonproteobacteria</taxon>
        <taxon>Campylobacterales</taxon>
        <taxon>Helicobacteraceae</taxon>
        <taxon>Helicobacter</taxon>
    </lineage>
</organism>
<accession>A0A0K2XKB0</accession>
<evidence type="ECO:0000313" key="2">
    <source>
        <dbReference type="Proteomes" id="UP000046090"/>
    </source>
</evidence>
<keyword evidence="2" id="KW-1185">Reference proteome</keyword>
<protein>
    <submittedName>
        <fullName evidence="1">Uncharacterized protein</fullName>
    </submittedName>
</protein>
<dbReference type="EMBL" id="CDMK01000001">
    <property type="protein sequence ID" value="CRI34529.1"/>
    <property type="molecule type" value="Genomic_DNA"/>
</dbReference>
<evidence type="ECO:0000313" key="1">
    <source>
        <dbReference type="EMBL" id="CRI34529.1"/>
    </source>
</evidence>
<sequence length="56" mass="6610">MLDSSLCERIAFKHSIAEDLGVMEYNDPKAKTEWKQFFHEFSTHFSTHIKENNHAI</sequence>
<reference evidence="2" key="1">
    <citation type="submission" date="2014-12" db="EMBL/GenBank/DDBJ databases">
        <authorList>
            <person name="Smet A."/>
        </authorList>
    </citation>
    <scope>NUCLEOTIDE SEQUENCE [LARGE SCALE GENOMIC DNA]</scope>
</reference>